<reference evidence="16" key="1">
    <citation type="journal article" date="2019" name="Int. J. Syst. Evol. Microbiol.">
        <title>The Global Catalogue of Microorganisms (GCM) 10K type strain sequencing project: providing services to taxonomists for standard genome sequencing and annotation.</title>
        <authorList>
            <consortium name="The Broad Institute Genomics Platform"/>
            <consortium name="The Broad Institute Genome Sequencing Center for Infectious Disease"/>
            <person name="Wu L."/>
            <person name="Ma J."/>
        </authorList>
    </citation>
    <scope>NUCLEOTIDE SEQUENCE [LARGE SCALE GENOMIC DNA]</scope>
    <source>
        <strain evidence="16">JCM 18956</strain>
    </source>
</reference>
<keyword evidence="10 14" id="KW-0472">Membrane</keyword>
<feature type="transmembrane region" description="Helical" evidence="14">
    <location>
        <begin position="87"/>
        <end position="104"/>
    </location>
</feature>
<accession>A0ABP8VU57</accession>
<evidence type="ECO:0000256" key="6">
    <source>
        <dbReference type="ARBA" id="ARBA00022826"/>
    </source>
</evidence>
<feature type="transmembrane region" description="Helical" evidence="14">
    <location>
        <begin position="9"/>
        <end position="28"/>
    </location>
</feature>
<keyword evidence="7" id="KW-0630">Potassium</keyword>
<evidence type="ECO:0000256" key="8">
    <source>
        <dbReference type="ARBA" id="ARBA00022989"/>
    </source>
</evidence>
<keyword evidence="6" id="KW-0631">Potassium channel</keyword>
<evidence type="ECO:0000256" key="10">
    <source>
        <dbReference type="ARBA" id="ARBA00023136"/>
    </source>
</evidence>
<dbReference type="Pfam" id="PF06736">
    <property type="entry name" value="TMEM175"/>
    <property type="match status" value="1"/>
</dbReference>
<feature type="region of interest" description="Disordered" evidence="13">
    <location>
        <begin position="196"/>
        <end position="224"/>
    </location>
</feature>
<evidence type="ECO:0000256" key="5">
    <source>
        <dbReference type="ARBA" id="ARBA00022692"/>
    </source>
</evidence>
<dbReference type="RefSeq" id="WP_345374579.1">
    <property type="nucleotide sequence ID" value="NZ_BAABLM010000002.1"/>
</dbReference>
<evidence type="ECO:0000256" key="1">
    <source>
        <dbReference type="ARBA" id="ARBA00004141"/>
    </source>
</evidence>
<evidence type="ECO:0000256" key="11">
    <source>
        <dbReference type="ARBA" id="ARBA00023303"/>
    </source>
</evidence>
<keyword evidence="11" id="KW-0407">Ion channel</keyword>
<evidence type="ECO:0000256" key="4">
    <source>
        <dbReference type="ARBA" id="ARBA00022538"/>
    </source>
</evidence>
<evidence type="ECO:0000313" key="16">
    <source>
        <dbReference type="Proteomes" id="UP001501295"/>
    </source>
</evidence>
<protein>
    <submittedName>
        <fullName evidence="15">TMEM175 family protein</fullName>
    </submittedName>
</protein>
<evidence type="ECO:0000256" key="9">
    <source>
        <dbReference type="ARBA" id="ARBA00023065"/>
    </source>
</evidence>
<proteinExistence type="inferred from homology"/>
<comment type="caution">
    <text evidence="15">The sequence shown here is derived from an EMBL/GenBank/DDBJ whole genome shotgun (WGS) entry which is preliminary data.</text>
</comment>
<evidence type="ECO:0000256" key="7">
    <source>
        <dbReference type="ARBA" id="ARBA00022958"/>
    </source>
</evidence>
<evidence type="ECO:0000256" key="14">
    <source>
        <dbReference type="SAM" id="Phobius"/>
    </source>
</evidence>
<organism evidence="15 16">
    <name type="scientific">Frondihabitans cladoniiphilus</name>
    <dbReference type="NCBI Taxonomy" id="715785"/>
    <lineage>
        <taxon>Bacteria</taxon>
        <taxon>Bacillati</taxon>
        <taxon>Actinomycetota</taxon>
        <taxon>Actinomycetes</taxon>
        <taxon>Micrococcales</taxon>
        <taxon>Microbacteriaceae</taxon>
        <taxon>Frondihabitans</taxon>
    </lineage>
</organism>
<feature type="transmembrane region" description="Helical" evidence="14">
    <location>
        <begin position="48"/>
        <end position="66"/>
    </location>
</feature>
<keyword evidence="8 14" id="KW-1133">Transmembrane helix</keyword>
<comment type="subcellular location">
    <subcellularLocation>
        <location evidence="1">Membrane</location>
        <topology evidence="1">Multi-pass membrane protein</topology>
    </subcellularLocation>
</comment>
<dbReference type="InterPro" id="IPR010617">
    <property type="entry name" value="TMEM175-like"/>
</dbReference>
<feature type="transmembrane region" description="Helical" evidence="14">
    <location>
        <begin position="116"/>
        <end position="134"/>
    </location>
</feature>
<keyword evidence="3" id="KW-0813">Transport</keyword>
<evidence type="ECO:0000256" key="3">
    <source>
        <dbReference type="ARBA" id="ARBA00022448"/>
    </source>
</evidence>
<evidence type="ECO:0000313" key="15">
    <source>
        <dbReference type="EMBL" id="GAA4670980.1"/>
    </source>
</evidence>
<gene>
    <name evidence="15" type="ORF">GCM10025780_13180</name>
</gene>
<name>A0ABP8VU57_9MICO</name>
<sequence>MNSHGLDRIIAFSDAVVAIAITLIILPLVDTAGDLRNATVGDWLQQNVGSLAAAALSFAVIGSFWLQHHSLYERIEGYTRPTVYLNFVWLAGIVFLPLPTVLLVEARGDDRGAPVLYISTMLVSIAALALVETLSKRAGLVKEATSLVVRRQRHWYPVILMAVALVLAATVPGVGNKALFVLLLTSPIASFRRRLHPKGDAGSTEAPATAEADSAPPRAGASPE</sequence>
<dbReference type="EMBL" id="BAABLM010000002">
    <property type="protein sequence ID" value="GAA4670980.1"/>
    <property type="molecule type" value="Genomic_DNA"/>
</dbReference>
<feature type="transmembrane region" description="Helical" evidence="14">
    <location>
        <begin position="155"/>
        <end position="175"/>
    </location>
</feature>
<keyword evidence="9" id="KW-0406">Ion transport</keyword>
<evidence type="ECO:0000256" key="12">
    <source>
        <dbReference type="ARBA" id="ARBA00034430"/>
    </source>
</evidence>
<evidence type="ECO:0000256" key="13">
    <source>
        <dbReference type="SAM" id="MobiDB-lite"/>
    </source>
</evidence>
<keyword evidence="4" id="KW-0633">Potassium transport</keyword>
<evidence type="ECO:0000256" key="2">
    <source>
        <dbReference type="ARBA" id="ARBA00006920"/>
    </source>
</evidence>
<dbReference type="Proteomes" id="UP001501295">
    <property type="component" value="Unassembled WGS sequence"/>
</dbReference>
<comment type="catalytic activity">
    <reaction evidence="12">
        <text>K(+)(in) = K(+)(out)</text>
        <dbReference type="Rhea" id="RHEA:29463"/>
        <dbReference type="ChEBI" id="CHEBI:29103"/>
    </reaction>
</comment>
<keyword evidence="16" id="KW-1185">Reference proteome</keyword>
<comment type="similarity">
    <text evidence="2">Belongs to the TMEM175 family.</text>
</comment>
<keyword evidence="5 14" id="KW-0812">Transmembrane</keyword>